<evidence type="ECO:0000256" key="1">
    <source>
        <dbReference type="SAM" id="MobiDB-lite"/>
    </source>
</evidence>
<gene>
    <name evidence="2" type="ORF">PECUL_23A037643</name>
</gene>
<keyword evidence="3" id="KW-1185">Reference proteome</keyword>
<sequence>MYREWRPRANKAGSPRAYRETQGMAAATGEAEGRAKRNAQSGRRQLPKLPIRNRPIDNSSGEWKSELGAPSDNPWRQTDAESSADRKAAGEGISRLARTTA</sequence>
<proteinExistence type="predicted"/>
<name>A0AAD1W5V5_PELCU</name>
<evidence type="ECO:0000313" key="2">
    <source>
        <dbReference type="EMBL" id="CAH2285294.1"/>
    </source>
</evidence>
<accession>A0AAD1W5V5</accession>
<organism evidence="2 3">
    <name type="scientific">Pelobates cultripes</name>
    <name type="common">Western spadefoot toad</name>
    <dbReference type="NCBI Taxonomy" id="61616"/>
    <lineage>
        <taxon>Eukaryota</taxon>
        <taxon>Metazoa</taxon>
        <taxon>Chordata</taxon>
        <taxon>Craniata</taxon>
        <taxon>Vertebrata</taxon>
        <taxon>Euteleostomi</taxon>
        <taxon>Amphibia</taxon>
        <taxon>Batrachia</taxon>
        <taxon>Anura</taxon>
        <taxon>Pelobatoidea</taxon>
        <taxon>Pelobatidae</taxon>
        <taxon>Pelobates</taxon>
    </lineage>
</organism>
<feature type="region of interest" description="Disordered" evidence="1">
    <location>
        <begin position="1"/>
        <end position="101"/>
    </location>
</feature>
<dbReference type="AlphaFoldDB" id="A0AAD1W5V5"/>
<reference evidence="2" key="1">
    <citation type="submission" date="2022-03" db="EMBL/GenBank/DDBJ databases">
        <authorList>
            <person name="Alioto T."/>
            <person name="Alioto T."/>
            <person name="Gomez Garrido J."/>
        </authorList>
    </citation>
    <scope>NUCLEOTIDE SEQUENCE</scope>
</reference>
<protein>
    <submittedName>
        <fullName evidence="2">Uncharacterized protein</fullName>
    </submittedName>
</protein>
<dbReference type="EMBL" id="OW240915">
    <property type="protein sequence ID" value="CAH2285294.1"/>
    <property type="molecule type" value="Genomic_DNA"/>
</dbReference>
<feature type="non-terminal residue" evidence="2">
    <location>
        <position position="101"/>
    </location>
</feature>
<evidence type="ECO:0000313" key="3">
    <source>
        <dbReference type="Proteomes" id="UP001295444"/>
    </source>
</evidence>
<dbReference type="Proteomes" id="UP001295444">
    <property type="component" value="Chromosome 04"/>
</dbReference>